<evidence type="ECO:0000313" key="1">
    <source>
        <dbReference type="EMBL" id="KUG27101.1"/>
    </source>
</evidence>
<dbReference type="Gene3D" id="3.40.50.1240">
    <property type="entry name" value="Phosphoglycerate mutase-like"/>
    <property type="match status" value="1"/>
</dbReference>
<dbReference type="InterPro" id="IPR013078">
    <property type="entry name" value="His_Pase_superF_clade-1"/>
</dbReference>
<dbReference type="InterPro" id="IPR029033">
    <property type="entry name" value="His_PPase_superfam"/>
</dbReference>
<name>A0A0W8G1Y7_9ZZZZ</name>
<sequence length="171" mass="17814">MLFFMEAVMDIYLMRSGAGLPSDVDQARPLNPVARGQAHTAATFLVRLGVTLDAVVCARSLRAAQTAEIMAQALDFPGKSILADASLSGTGQVDAAMAFLAGLAPAKTILCCGHAPLLEHLASTLVCGGPAARIHFEHGGMGHFDVPELPTRAAVLNWLLGPAQVRLLATS</sequence>
<dbReference type="EMBL" id="LNQE01000362">
    <property type="protein sequence ID" value="KUG27101.1"/>
    <property type="molecule type" value="Genomic_DNA"/>
</dbReference>
<dbReference type="Pfam" id="PF00300">
    <property type="entry name" value="His_Phos_1"/>
    <property type="match status" value="1"/>
</dbReference>
<evidence type="ECO:0008006" key="2">
    <source>
        <dbReference type="Google" id="ProtNLM"/>
    </source>
</evidence>
<gene>
    <name evidence="1" type="ORF">ASZ90_003056</name>
</gene>
<dbReference type="AlphaFoldDB" id="A0A0W8G1Y7"/>
<comment type="caution">
    <text evidence="1">The sequence shown here is derived from an EMBL/GenBank/DDBJ whole genome shotgun (WGS) entry which is preliminary data.</text>
</comment>
<accession>A0A0W8G1Y7</accession>
<dbReference type="SUPFAM" id="SSF53254">
    <property type="entry name" value="Phosphoglycerate mutase-like"/>
    <property type="match status" value="1"/>
</dbReference>
<protein>
    <recommendedName>
        <fullName evidence="2">Phosphohistidine phosphatase sixa</fullName>
    </recommendedName>
</protein>
<organism evidence="1">
    <name type="scientific">hydrocarbon metagenome</name>
    <dbReference type="NCBI Taxonomy" id="938273"/>
    <lineage>
        <taxon>unclassified sequences</taxon>
        <taxon>metagenomes</taxon>
        <taxon>ecological metagenomes</taxon>
    </lineage>
</organism>
<proteinExistence type="predicted"/>
<dbReference type="CDD" id="cd07067">
    <property type="entry name" value="HP_PGM_like"/>
    <property type="match status" value="1"/>
</dbReference>
<reference evidence="1" key="1">
    <citation type="journal article" date="2015" name="Proc. Natl. Acad. Sci. U.S.A.">
        <title>Networks of energetic and metabolic interactions define dynamics in microbial communities.</title>
        <authorList>
            <person name="Embree M."/>
            <person name="Liu J.K."/>
            <person name="Al-Bassam M.M."/>
            <person name="Zengler K."/>
        </authorList>
    </citation>
    <scope>NUCLEOTIDE SEQUENCE</scope>
</reference>